<dbReference type="InterPro" id="IPR027806">
    <property type="entry name" value="HARBI1_dom"/>
</dbReference>
<organism evidence="4 5">
    <name type="scientific">Phytophthora nicotianae P1976</name>
    <dbReference type="NCBI Taxonomy" id="1317066"/>
    <lineage>
        <taxon>Eukaryota</taxon>
        <taxon>Sar</taxon>
        <taxon>Stramenopiles</taxon>
        <taxon>Oomycota</taxon>
        <taxon>Peronosporomycetes</taxon>
        <taxon>Peronosporales</taxon>
        <taxon>Peronosporaceae</taxon>
        <taxon>Phytophthora</taxon>
    </lineage>
</organism>
<dbReference type="PANTHER" id="PTHR48471">
    <property type="entry name" value="DDE TNP4 DOMAIN-CONTAINING PROTEIN"/>
    <property type="match status" value="1"/>
</dbReference>
<dbReference type="PANTHER" id="PTHR48471:SF1">
    <property type="entry name" value="DDE TNP4 DOMAIN-CONTAINING PROTEIN"/>
    <property type="match status" value="1"/>
</dbReference>
<evidence type="ECO:0000259" key="3">
    <source>
        <dbReference type="Pfam" id="PF13359"/>
    </source>
</evidence>
<dbReference type="EMBL" id="ANJA01002628">
    <property type="protein sequence ID" value="ETO68582.1"/>
    <property type="molecule type" value="Genomic_DNA"/>
</dbReference>
<dbReference type="Proteomes" id="UP000028582">
    <property type="component" value="Unassembled WGS sequence"/>
</dbReference>
<evidence type="ECO:0000313" key="4">
    <source>
        <dbReference type="EMBL" id="ETO68582.1"/>
    </source>
</evidence>
<evidence type="ECO:0000256" key="1">
    <source>
        <dbReference type="ARBA" id="ARBA00001968"/>
    </source>
</evidence>
<dbReference type="GO" id="GO:0046872">
    <property type="term" value="F:metal ion binding"/>
    <property type="evidence" value="ECO:0007669"/>
    <property type="project" value="UniProtKB-KW"/>
</dbReference>
<comment type="cofactor">
    <cofactor evidence="1">
        <name>a divalent metal cation</name>
        <dbReference type="ChEBI" id="CHEBI:60240"/>
    </cofactor>
</comment>
<sequence length="390" mass="44764">MDYADASKALVLYTLLKTRKRASATVEDLRRKVVAERRRWEWSRAVRMRHYLTLECIKDPEGSPWMNVWKHGTDKNFLALTSLTRASFCRLLERFMPHYTIVLYSPKGGRPARFRHHHQVLGMLLCYYVDSMHASQLCLQFGGPPATVSRVITAAEEALSNALIGFDPARITWPSLNRQKALAKLISLRQPLVSFTWGFLDGKNYRILQPSNADLQNAHYNGWLHDVFVTGTLCFSADGLIVWAKHNCPGSWNDGDMSLEYRRRLMDRELNPDRRFGVVADSAFPCADEMTGRILTPLKEGDLNRLVPSVREVAKSLSAAITSIRQAAECGVGSIEKVYHRLLLPLPYNQDLRRRRLDNLFRLANYRVRTVGISEIRTTFMYGPEDRQYE</sequence>
<proteinExistence type="predicted"/>
<evidence type="ECO:0000313" key="5">
    <source>
        <dbReference type="Proteomes" id="UP000028582"/>
    </source>
</evidence>
<evidence type="ECO:0000256" key="2">
    <source>
        <dbReference type="ARBA" id="ARBA00022723"/>
    </source>
</evidence>
<comment type="caution">
    <text evidence="4">The sequence shown here is derived from an EMBL/GenBank/DDBJ whole genome shotgun (WGS) entry which is preliminary data.</text>
</comment>
<feature type="domain" description="DDE Tnp4" evidence="3">
    <location>
        <begin position="200"/>
        <end position="358"/>
    </location>
</feature>
<dbReference type="OrthoDB" id="115224at2759"/>
<name>A0A080ZPM1_PHYNI</name>
<reference evidence="4 5" key="1">
    <citation type="submission" date="2013-11" db="EMBL/GenBank/DDBJ databases">
        <title>The Genome Sequence of Phytophthora parasitica P1976.</title>
        <authorList>
            <consortium name="The Broad Institute Genomics Platform"/>
            <person name="Russ C."/>
            <person name="Tyler B."/>
            <person name="Panabieres F."/>
            <person name="Shan W."/>
            <person name="Tripathy S."/>
            <person name="Grunwald N."/>
            <person name="Machado M."/>
            <person name="Johnson C.S."/>
            <person name="Walker B."/>
            <person name="Young S."/>
            <person name="Zeng Q."/>
            <person name="Gargeya S."/>
            <person name="Fitzgerald M."/>
            <person name="Haas B."/>
            <person name="Abouelleil A."/>
            <person name="Allen A.W."/>
            <person name="Alvarado L."/>
            <person name="Arachchi H.M."/>
            <person name="Berlin A.M."/>
            <person name="Chapman S.B."/>
            <person name="Gainer-Dewar J."/>
            <person name="Goldberg J."/>
            <person name="Griggs A."/>
            <person name="Gujja S."/>
            <person name="Hansen M."/>
            <person name="Howarth C."/>
            <person name="Imamovic A."/>
            <person name="Ireland A."/>
            <person name="Larimer J."/>
            <person name="McCowan C."/>
            <person name="Murphy C."/>
            <person name="Pearson M."/>
            <person name="Poon T.W."/>
            <person name="Priest M."/>
            <person name="Roberts A."/>
            <person name="Saif S."/>
            <person name="Shea T."/>
            <person name="Sisk P."/>
            <person name="Sykes S."/>
            <person name="Wortman J."/>
            <person name="Nusbaum C."/>
            <person name="Birren B."/>
        </authorList>
    </citation>
    <scope>NUCLEOTIDE SEQUENCE [LARGE SCALE GENOMIC DNA]</scope>
    <source>
        <strain evidence="4 5">P1976</strain>
    </source>
</reference>
<gene>
    <name evidence="4" type="ORF">F444_14608</name>
</gene>
<keyword evidence="2" id="KW-0479">Metal-binding</keyword>
<dbReference type="Pfam" id="PF13359">
    <property type="entry name" value="DDE_Tnp_4"/>
    <property type="match status" value="1"/>
</dbReference>
<dbReference type="AlphaFoldDB" id="A0A080ZPM1"/>
<protein>
    <recommendedName>
        <fullName evidence="3">DDE Tnp4 domain-containing protein</fullName>
    </recommendedName>
</protein>
<accession>A0A080ZPM1</accession>